<dbReference type="GO" id="GO:0006355">
    <property type="term" value="P:regulation of DNA-templated transcription"/>
    <property type="evidence" value="ECO:0007669"/>
    <property type="project" value="InterPro"/>
</dbReference>
<dbReference type="EMBL" id="LT670849">
    <property type="protein sequence ID" value="SHN61434.1"/>
    <property type="molecule type" value="Genomic_DNA"/>
</dbReference>
<evidence type="ECO:0000256" key="11">
    <source>
        <dbReference type="ARBA" id="ARBA00022741"/>
    </source>
</evidence>
<evidence type="ECO:0000256" key="4">
    <source>
        <dbReference type="ARBA" id="ARBA00022543"/>
    </source>
</evidence>
<dbReference type="Pfam" id="PF13426">
    <property type="entry name" value="PAS_9"/>
    <property type="match status" value="1"/>
</dbReference>
<evidence type="ECO:0000256" key="16">
    <source>
        <dbReference type="ARBA" id="ARBA00023170"/>
    </source>
</evidence>
<dbReference type="GO" id="GO:0009881">
    <property type="term" value="F:photoreceptor activity"/>
    <property type="evidence" value="ECO:0007669"/>
    <property type="project" value="UniProtKB-KW"/>
</dbReference>
<evidence type="ECO:0000256" key="13">
    <source>
        <dbReference type="ARBA" id="ARBA00022840"/>
    </source>
</evidence>
<dbReference type="InterPro" id="IPR001610">
    <property type="entry name" value="PAC"/>
</dbReference>
<evidence type="ECO:0000256" key="5">
    <source>
        <dbReference type="ARBA" id="ARBA00022553"/>
    </source>
</evidence>
<evidence type="ECO:0000256" key="7">
    <source>
        <dbReference type="ARBA" id="ARBA00022630"/>
    </source>
</evidence>
<dbReference type="Gene3D" id="3.30.450.20">
    <property type="entry name" value="PAS domain"/>
    <property type="match status" value="2"/>
</dbReference>
<evidence type="ECO:0000313" key="19">
    <source>
        <dbReference type="EMBL" id="SHN61434.1"/>
    </source>
</evidence>
<name>A0A1M7SSU3_9BRAD</name>
<dbReference type="Proteomes" id="UP000184096">
    <property type="component" value="Chromosome I"/>
</dbReference>
<keyword evidence="20" id="KW-1185">Reference proteome</keyword>
<evidence type="ECO:0000256" key="2">
    <source>
        <dbReference type="ARBA" id="ARBA00012438"/>
    </source>
</evidence>
<dbReference type="GO" id="GO:0005524">
    <property type="term" value="F:ATP binding"/>
    <property type="evidence" value="ECO:0007669"/>
    <property type="project" value="UniProtKB-KW"/>
</dbReference>
<dbReference type="SUPFAM" id="SSF55785">
    <property type="entry name" value="PYP-like sensor domain (PAS domain)"/>
    <property type="match status" value="2"/>
</dbReference>
<dbReference type="SMART" id="SM00086">
    <property type="entry name" value="PAC"/>
    <property type="match status" value="2"/>
</dbReference>
<evidence type="ECO:0000256" key="14">
    <source>
        <dbReference type="ARBA" id="ARBA00022991"/>
    </source>
</evidence>
<comment type="catalytic activity">
    <reaction evidence="1">
        <text>ATP + protein L-histidine = ADP + protein N-phospho-L-histidine.</text>
        <dbReference type="EC" id="2.7.13.3"/>
    </reaction>
</comment>
<dbReference type="NCBIfam" id="TIGR00229">
    <property type="entry name" value="sensory_box"/>
    <property type="match status" value="2"/>
</dbReference>
<dbReference type="PANTHER" id="PTHR41523:SF8">
    <property type="entry name" value="ETHYLENE RESPONSE SENSOR PROTEIN"/>
    <property type="match status" value="1"/>
</dbReference>
<keyword evidence="11" id="KW-0547">Nucleotide-binding</keyword>
<evidence type="ECO:0000256" key="6">
    <source>
        <dbReference type="ARBA" id="ARBA00022606"/>
    </source>
</evidence>
<evidence type="ECO:0000256" key="1">
    <source>
        <dbReference type="ARBA" id="ARBA00000085"/>
    </source>
</evidence>
<dbReference type="EC" id="2.7.13.3" evidence="2"/>
<keyword evidence="6" id="KW-0716">Sensory transduction</keyword>
<dbReference type="InterPro" id="IPR035965">
    <property type="entry name" value="PAS-like_dom_sf"/>
</dbReference>
<feature type="domain" description="PAC" evidence="18">
    <location>
        <begin position="218"/>
        <end position="270"/>
    </location>
</feature>
<sequence length="454" mass="50599">MRRKDNVGLEREPATNEAALERAERLANLLTLSYEPMLAWRLDGPIEFWNAGAERLYGFAQDEAVGHTSHALLRTEFPIDFADLRSQLKDRRDWSGELRHTCKNGRKVVVESHMQLFSGNLVLEANRDITKRMEIETALGESEQRLRWLASLVESSDDAIVSKNLDGIITSWNSGAERVFGYSASEAIGQPITLVIPQDRQSEEREILTRIRRGERIDHFETVRQRKHGNSIVVSLTVSPVKDANGKIVGASKIARDITEQKRNQELIVTLAREAEHRSKNLLANALATVNLSQSSSPDGLKQIIAGRIQALANVCSLFAATRWIGAELTAIATQELAPYSAMNGERTFIDGPQAMLEPDAAQAIAITLHELATNAAKYGALSTPHGQVRLEWSHAADRRLRLRWIETGGPIAQKPTQKGLGSRIIEQMIVQQKGTVRFDWRNDGLVCEILLLV</sequence>
<keyword evidence="8" id="KW-0288">FMN</keyword>
<dbReference type="OrthoDB" id="341208at2"/>
<evidence type="ECO:0000256" key="3">
    <source>
        <dbReference type="ARBA" id="ARBA00021740"/>
    </source>
</evidence>
<dbReference type="InterPro" id="IPR036890">
    <property type="entry name" value="HATPase_C_sf"/>
</dbReference>
<keyword evidence="9" id="KW-0808">Transferase</keyword>
<dbReference type="GO" id="GO:0004673">
    <property type="term" value="F:protein histidine kinase activity"/>
    <property type="evidence" value="ECO:0007669"/>
    <property type="project" value="UniProtKB-EC"/>
</dbReference>
<dbReference type="Pfam" id="PF00989">
    <property type="entry name" value="PAS"/>
    <property type="match status" value="1"/>
</dbReference>
<dbReference type="PANTHER" id="PTHR41523">
    <property type="entry name" value="TWO-COMPONENT SYSTEM SENSOR PROTEIN"/>
    <property type="match status" value="1"/>
</dbReference>
<keyword evidence="14" id="KW-0157">Chromophore</keyword>
<dbReference type="InterPro" id="IPR013767">
    <property type="entry name" value="PAS_fold"/>
</dbReference>
<dbReference type="PROSITE" id="PS50112">
    <property type="entry name" value="PAS"/>
    <property type="match status" value="2"/>
</dbReference>
<keyword evidence="16" id="KW-0675">Receptor</keyword>
<dbReference type="AlphaFoldDB" id="A0A1M7SSU3"/>
<dbReference type="InterPro" id="IPR000014">
    <property type="entry name" value="PAS"/>
</dbReference>
<keyword evidence="5" id="KW-0597">Phosphoprotein</keyword>
<keyword evidence="10" id="KW-0677">Repeat</keyword>
<evidence type="ECO:0000256" key="15">
    <source>
        <dbReference type="ARBA" id="ARBA00023026"/>
    </source>
</evidence>
<evidence type="ECO:0000259" key="18">
    <source>
        <dbReference type="PROSITE" id="PS50113"/>
    </source>
</evidence>
<dbReference type="CDD" id="cd00130">
    <property type="entry name" value="PAS"/>
    <property type="match status" value="2"/>
</dbReference>
<feature type="domain" description="PAS" evidence="17">
    <location>
        <begin position="22"/>
        <end position="89"/>
    </location>
</feature>
<evidence type="ECO:0000256" key="8">
    <source>
        <dbReference type="ARBA" id="ARBA00022643"/>
    </source>
</evidence>
<proteinExistence type="predicted"/>
<keyword evidence="7" id="KW-0285">Flavoprotein</keyword>
<evidence type="ECO:0000313" key="20">
    <source>
        <dbReference type="Proteomes" id="UP000184096"/>
    </source>
</evidence>
<reference evidence="20" key="1">
    <citation type="submission" date="2016-11" db="EMBL/GenBank/DDBJ databases">
        <authorList>
            <person name="Varghese N."/>
            <person name="Submissions S."/>
        </authorList>
    </citation>
    <scope>NUCLEOTIDE SEQUENCE [LARGE SCALE GENOMIC DNA]</scope>
    <source>
        <strain evidence="20">GAS401</strain>
    </source>
</reference>
<dbReference type="PROSITE" id="PS50113">
    <property type="entry name" value="PAC"/>
    <property type="match status" value="1"/>
</dbReference>
<organism evidence="19 20">
    <name type="scientific">Bradyrhizobium erythrophlei</name>
    <dbReference type="NCBI Taxonomy" id="1437360"/>
    <lineage>
        <taxon>Bacteria</taxon>
        <taxon>Pseudomonadati</taxon>
        <taxon>Pseudomonadota</taxon>
        <taxon>Alphaproteobacteria</taxon>
        <taxon>Hyphomicrobiales</taxon>
        <taxon>Nitrobacteraceae</taxon>
        <taxon>Bradyrhizobium</taxon>
    </lineage>
</organism>
<dbReference type="InterPro" id="IPR011102">
    <property type="entry name" value="Sig_transdc_His_kinase_HWE"/>
</dbReference>
<gene>
    <name evidence="19" type="ORF">SAMN05444170_0123</name>
</gene>
<accession>A0A1M7SSU3</accession>
<evidence type="ECO:0000256" key="9">
    <source>
        <dbReference type="ARBA" id="ARBA00022679"/>
    </source>
</evidence>
<keyword evidence="12" id="KW-0418">Kinase</keyword>
<protein>
    <recommendedName>
        <fullName evidence="3">Blue-light-activated histidine kinase</fullName>
        <ecNumber evidence="2">2.7.13.3</ecNumber>
    </recommendedName>
</protein>
<evidence type="ECO:0000259" key="17">
    <source>
        <dbReference type="PROSITE" id="PS50112"/>
    </source>
</evidence>
<keyword evidence="13" id="KW-0067">ATP-binding</keyword>
<keyword evidence="15" id="KW-0843">Virulence</keyword>
<evidence type="ECO:0000256" key="10">
    <source>
        <dbReference type="ARBA" id="ARBA00022737"/>
    </source>
</evidence>
<evidence type="ECO:0000256" key="12">
    <source>
        <dbReference type="ARBA" id="ARBA00022777"/>
    </source>
</evidence>
<feature type="domain" description="PAS" evidence="17">
    <location>
        <begin position="145"/>
        <end position="214"/>
    </location>
</feature>
<dbReference type="SMART" id="SM00091">
    <property type="entry name" value="PAS"/>
    <property type="match status" value="2"/>
</dbReference>
<keyword evidence="4" id="KW-0600">Photoreceptor protein</keyword>
<dbReference type="InterPro" id="IPR000700">
    <property type="entry name" value="PAS-assoc_C"/>
</dbReference>
<dbReference type="SMART" id="SM00911">
    <property type="entry name" value="HWE_HK"/>
    <property type="match status" value="1"/>
</dbReference>
<dbReference type="Pfam" id="PF07536">
    <property type="entry name" value="HWE_HK"/>
    <property type="match status" value="1"/>
</dbReference>
<dbReference type="Gene3D" id="3.30.565.10">
    <property type="entry name" value="Histidine kinase-like ATPase, C-terminal domain"/>
    <property type="match status" value="1"/>
</dbReference>